<reference evidence="2 3" key="1">
    <citation type="submission" date="2022-09" db="EMBL/GenBank/DDBJ databases">
        <title>Chryseobacterium oleae sp.nov., isolated from the inter-root soil of Pyrola calliantha H. Andr. in Tibet.</title>
        <authorList>
            <person name="Li Z."/>
        </authorList>
    </citation>
    <scope>NUCLEOTIDE SEQUENCE [LARGE SCALE GENOMIC DNA]</scope>
    <source>
        <strain evidence="3">pc1-10</strain>
    </source>
</reference>
<feature type="transmembrane region" description="Helical" evidence="1">
    <location>
        <begin position="12"/>
        <end position="31"/>
    </location>
</feature>
<dbReference type="RefSeq" id="WP_259836863.1">
    <property type="nucleotide sequence ID" value="NZ_JAOAMU010000001.1"/>
</dbReference>
<name>A0ABT2IQ98_9FLAO</name>
<keyword evidence="3" id="KW-1185">Reference proteome</keyword>
<proteinExistence type="predicted"/>
<feature type="transmembrane region" description="Helical" evidence="1">
    <location>
        <begin position="204"/>
        <end position="224"/>
    </location>
</feature>
<evidence type="ECO:0000313" key="2">
    <source>
        <dbReference type="EMBL" id="MCT2561000.1"/>
    </source>
</evidence>
<gene>
    <name evidence="2" type="ORF">N0B48_03740</name>
</gene>
<feature type="transmembrane region" description="Helical" evidence="1">
    <location>
        <begin position="174"/>
        <end position="192"/>
    </location>
</feature>
<accession>A0ABT2IQ98</accession>
<dbReference type="InterPro" id="IPR025495">
    <property type="entry name" value="DUF4386"/>
</dbReference>
<sequence length="235" mass="26501">MTIENKTARFAGFIYLMVILTGFFSLMYVPSQLTVWKDPELTFQNISSSVQLFRLGIAGSMLCYIAFTLLPLVLYKLLKNVNGTYAKLMVILALISVPVSFINLQSKFSVLTIIEGADYLKAFNIEQLQSQVMFLLNSYNKGILIVQIFWGLWLFPFGYLVYRSGFLPKTLGIFLMLGCLGYLLNVFGRTVIPHFSDYSVSDYITLPASIGEIGTCLWLLIFGVKNKAREIVDAD</sequence>
<keyword evidence="1" id="KW-0472">Membrane</keyword>
<keyword evidence="1" id="KW-0812">Transmembrane</keyword>
<evidence type="ECO:0000256" key="1">
    <source>
        <dbReference type="SAM" id="Phobius"/>
    </source>
</evidence>
<evidence type="ECO:0000313" key="3">
    <source>
        <dbReference type="Proteomes" id="UP001525566"/>
    </source>
</evidence>
<dbReference type="Proteomes" id="UP001525566">
    <property type="component" value="Unassembled WGS sequence"/>
</dbReference>
<organism evidence="2 3">
    <name type="scientific">Chryseobacterium herbae</name>
    <dbReference type="NCBI Taxonomy" id="2976476"/>
    <lineage>
        <taxon>Bacteria</taxon>
        <taxon>Pseudomonadati</taxon>
        <taxon>Bacteroidota</taxon>
        <taxon>Flavobacteriia</taxon>
        <taxon>Flavobacteriales</taxon>
        <taxon>Weeksellaceae</taxon>
        <taxon>Chryseobacterium group</taxon>
        <taxon>Chryseobacterium</taxon>
    </lineage>
</organism>
<feature type="transmembrane region" description="Helical" evidence="1">
    <location>
        <begin position="85"/>
        <end position="104"/>
    </location>
</feature>
<dbReference type="Pfam" id="PF14329">
    <property type="entry name" value="DUF4386"/>
    <property type="match status" value="1"/>
</dbReference>
<feature type="transmembrane region" description="Helical" evidence="1">
    <location>
        <begin position="142"/>
        <end position="162"/>
    </location>
</feature>
<keyword evidence="1" id="KW-1133">Transmembrane helix</keyword>
<dbReference type="EMBL" id="JAOAMU010000001">
    <property type="protein sequence ID" value="MCT2561000.1"/>
    <property type="molecule type" value="Genomic_DNA"/>
</dbReference>
<protein>
    <submittedName>
        <fullName evidence="2">DUF4386 domain-containing protein</fullName>
    </submittedName>
</protein>
<comment type="caution">
    <text evidence="2">The sequence shown here is derived from an EMBL/GenBank/DDBJ whole genome shotgun (WGS) entry which is preliminary data.</text>
</comment>
<feature type="transmembrane region" description="Helical" evidence="1">
    <location>
        <begin position="51"/>
        <end position="73"/>
    </location>
</feature>